<sequence>MTNLFYPSLQRQDVSVYYKSVGVFYSTYNCKSNYENVAKDCQYRCVYCDALIDECGGEPFSLDHFRPQHIFGDRFDGILKTHPFNLHLSCQKCNVLKTSDWQGCIDTESGPTYINKKGYVDRFKEDITNFLEVDHNGYVQCTSPDGPAKYMIGKLLLNRTNRVYIRKLREVKVKARKVQKMILDKQRKILDEWNSGSLSSEQVKQELEVVTELLERLTKLRKA</sequence>
<name>A0AB73BJN3_9GAMM</name>
<dbReference type="Proteomes" id="UP000324162">
    <property type="component" value="Unassembled WGS sequence"/>
</dbReference>
<reference evidence="1 2" key="1">
    <citation type="submission" date="2019-01" db="EMBL/GenBank/DDBJ databases">
        <title>Genome sequences of marine Pseudoalteromonas species.</title>
        <authorList>
            <person name="Boraston A.B."/>
            <person name="Hehemann J.-H."/>
            <person name="Vickers C.J."/>
            <person name="Salama-Alber O."/>
            <person name="Abe K."/>
            <person name="Hettle A.J."/>
        </authorList>
    </citation>
    <scope>NUCLEOTIDE SEQUENCE [LARGE SCALE GENOMIC DNA]</scope>
    <source>
        <strain evidence="1 2">PS42</strain>
    </source>
</reference>
<dbReference type="InterPro" id="IPR003615">
    <property type="entry name" value="HNH_nuc"/>
</dbReference>
<proteinExistence type="predicted"/>
<gene>
    <name evidence="1" type="ORF">EU508_05445</name>
</gene>
<dbReference type="RefSeq" id="WP_149613738.1">
    <property type="nucleotide sequence ID" value="NZ_SEUK01000043.1"/>
</dbReference>
<dbReference type="Gene3D" id="1.10.30.50">
    <property type="match status" value="1"/>
</dbReference>
<evidence type="ECO:0008006" key="3">
    <source>
        <dbReference type="Google" id="ProtNLM"/>
    </source>
</evidence>
<dbReference type="AlphaFoldDB" id="A0AB73BJN3"/>
<evidence type="ECO:0000313" key="2">
    <source>
        <dbReference type="Proteomes" id="UP000324162"/>
    </source>
</evidence>
<dbReference type="CDD" id="cd00085">
    <property type="entry name" value="HNHc"/>
    <property type="match status" value="1"/>
</dbReference>
<protein>
    <recommendedName>
        <fullName evidence="3">HNH domain-containing protein</fullName>
    </recommendedName>
</protein>
<organism evidence="1 2">
    <name type="scientific">Pseudoalteromonas fuliginea</name>
    <dbReference type="NCBI Taxonomy" id="1872678"/>
    <lineage>
        <taxon>Bacteria</taxon>
        <taxon>Pseudomonadati</taxon>
        <taxon>Pseudomonadota</taxon>
        <taxon>Gammaproteobacteria</taxon>
        <taxon>Alteromonadales</taxon>
        <taxon>Pseudoalteromonadaceae</taxon>
        <taxon>Pseudoalteromonas</taxon>
    </lineage>
</organism>
<accession>A0AB73BJN3</accession>
<evidence type="ECO:0000313" key="1">
    <source>
        <dbReference type="EMBL" id="KAA1162784.1"/>
    </source>
</evidence>
<comment type="caution">
    <text evidence="1">The sequence shown here is derived from an EMBL/GenBank/DDBJ whole genome shotgun (WGS) entry which is preliminary data.</text>
</comment>
<dbReference type="EMBL" id="SEUK01000043">
    <property type="protein sequence ID" value="KAA1162784.1"/>
    <property type="molecule type" value="Genomic_DNA"/>
</dbReference>